<dbReference type="Proteomes" id="UP001189792">
    <property type="component" value="Unassembled WGS sequence"/>
</dbReference>
<evidence type="ECO:0000313" key="2">
    <source>
        <dbReference type="EMBL" id="CAJ0878335.1"/>
    </source>
</evidence>
<dbReference type="EMBL" id="CAUDKO010000006">
    <property type="protein sequence ID" value="CAJ0878335.1"/>
    <property type="molecule type" value="Genomic_DNA"/>
</dbReference>
<feature type="domain" description="HTH cro/C1-type" evidence="1">
    <location>
        <begin position="63"/>
        <end position="111"/>
    </location>
</feature>
<evidence type="ECO:0000259" key="1">
    <source>
        <dbReference type="PROSITE" id="PS50943"/>
    </source>
</evidence>
<protein>
    <recommendedName>
        <fullName evidence="1">HTH cro/C1-type domain-containing protein</fullName>
    </recommendedName>
</protein>
<reference evidence="2 4" key="1">
    <citation type="submission" date="2023-07" db="EMBL/GenBank/DDBJ databases">
        <authorList>
            <person name="Peeters C."/>
        </authorList>
    </citation>
    <scope>NUCLEOTIDE SEQUENCE</scope>
    <source>
        <strain evidence="3 4">LMG 32965</strain>
        <strain evidence="2">R-77567</strain>
    </source>
</reference>
<name>A0AAD2F9S3_9RALS</name>
<evidence type="ECO:0000313" key="4">
    <source>
        <dbReference type="Proteomes" id="UP001189792"/>
    </source>
</evidence>
<dbReference type="CDD" id="cd00093">
    <property type="entry name" value="HTH_XRE"/>
    <property type="match status" value="1"/>
</dbReference>
<dbReference type="Proteomes" id="UP001190491">
    <property type="component" value="Unassembled WGS sequence"/>
</dbReference>
<dbReference type="PANTHER" id="PTHR35010:SF3">
    <property type="entry name" value="BLL4873 PROTEIN"/>
    <property type="match status" value="1"/>
</dbReference>
<dbReference type="Gene3D" id="1.10.260.40">
    <property type="entry name" value="lambda repressor-like DNA-binding domains"/>
    <property type="match status" value="1"/>
</dbReference>
<organism evidence="2 5">
    <name type="scientific">Ralstonia flatus</name>
    <dbReference type="NCBI Taxonomy" id="3058601"/>
    <lineage>
        <taxon>Bacteria</taxon>
        <taxon>Pseudomonadati</taxon>
        <taxon>Pseudomonadota</taxon>
        <taxon>Betaproteobacteria</taxon>
        <taxon>Burkholderiales</taxon>
        <taxon>Burkholderiaceae</taxon>
        <taxon>Ralstonia</taxon>
    </lineage>
</organism>
<gene>
    <name evidence="3" type="ORF">R77564_03060</name>
    <name evidence="2" type="ORF">R77567_03104</name>
</gene>
<dbReference type="SUPFAM" id="SSF47413">
    <property type="entry name" value="lambda repressor-like DNA-binding domains"/>
    <property type="match status" value="1"/>
</dbReference>
<dbReference type="RefSeq" id="WP_316857319.1">
    <property type="nucleotide sequence ID" value="NZ_CAUDKO010000006.1"/>
</dbReference>
<dbReference type="PROSITE" id="PS50943">
    <property type="entry name" value="HTH_CROC1"/>
    <property type="match status" value="1"/>
</dbReference>
<evidence type="ECO:0000313" key="5">
    <source>
        <dbReference type="Proteomes" id="UP001190491"/>
    </source>
</evidence>
<dbReference type="GO" id="GO:0003677">
    <property type="term" value="F:DNA binding"/>
    <property type="evidence" value="ECO:0007669"/>
    <property type="project" value="InterPro"/>
</dbReference>
<keyword evidence="4" id="KW-1185">Reference proteome</keyword>
<dbReference type="InterPro" id="IPR041413">
    <property type="entry name" value="MLTR_LBD"/>
</dbReference>
<dbReference type="EMBL" id="CAUDLI010000006">
    <property type="protein sequence ID" value="CAJ0885795.1"/>
    <property type="molecule type" value="Genomic_DNA"/>
</dbReference>
<evidence type="ECO:0000313" key="3">
    <source>
        <dbReference type="EMBL" id="CAJ0885795.1"/>
    </source>
</evidence>
<dbReference type="PANTHER" id="PTHR35010">
    <property type="entry name" value="BLL4672 PROTEIN-RELATED"/>
    <property type="match status" value="1"/>
</dbReference>
<comment type="caution">
    <text evidence="2">The sequence shown here is derived from an EMBL/GenBank/DDBJ whole genome shotgun (WGS) entry which is preliminary data.</text>
</comment>
<dbReference type="AlphaFoldDB" id="A0AAD2F9S3"/>
<dbReference type="InterPro" id="IPR010982">
    <property type="entry name" value="Lambda_DNA-bd_dom_sf"/>
</dbReference>
<dbReference type="Gene3D" id="3.30.450.180">
    <property type="match status" value="1"/>
</dbReference>
<dbReference type="Pfam" id="PF13560">
    <property type="entry name" value="HTH_31"/>
    <property type="match status" value="1"/>
</dbReference>
<dbReference type="SMART" id="SM00530">
    <property type="entry name" value="HTH_XRE"/>
    <property type="match status" value="1"/>
</dbReference>
<dbReference type="InterPro" id="IPR001387">
    <property type="entry name" value="Cro/C1-type_HTH"/>
</dbReference>
<proteinExistence type="predicted"/>
<sequence>MSLSLPPTRTAVCNTAMDDFTADLAPLPAAPRNELGEFLRSRRSHLRPQDVGLPEGTGRRRTAGLRREEVAQLANISIDWYVRIEQGRDVRPSVATIEAIGRALKLSSDERAHMRGLARAESVLTGAAAAASARPAAEAVPDVLRRAVAGMVLPAHVRSYRTELLCWNEATSQLFMDFGTMPPEDRNSLVYMFLYANARERFVEWENEARRMLAKFRAVYDPHADDPVLVALVDRLRTSSREFDTWWRQHEVRAQRAEHKLIRTPGGKVVRYDYIGLPVMEDPRLRMVLYVPVEDGA</sequence>
<dbReference type="Pfam" id="PF17765">
    <property type="entry name" value="MLTR_LBD"/>
    <property type="match status" value="1"/>
</dbReference>
<accession>A0AAD2F9S3</accession>